<organism evidence="3 4">
    <name type="scientific">Musa balbisiana</name>
    <name type="common">Banana</name>
    <dbReference type="NCBI Taxonomy" id="52838"/>
    <lineage>
        <taxon>Eukaryota</taxon>
        <taxon>Viridiplantae</taxon>
        <taxon>Streptophyta</taxon>
        <taxon>Embryophyta</taxon>
        <taxon>Tracheophyta</taxon>
        <taxon>Spermatophyta</taxon>
        <taxon>Magnoliopsida</taxon>
        <taxon>Liliopsida</taxon>
        <taxon>Zingiberales</taxon>
        <taxon>Musaceae</taxon>
        <taxon>Musa</taxon>
    </lineage>
</organism>
<dbReference type="AlphaFoldDB" id="A0A4S8JC66"/>
<evidence type="ECO:0000256" key="2">
    <source>
        <dbReference type="SAM" id="SignalP"/>
    </source>
</evidence>
<protein>
    <submittedName>
        <fullName evidence="3">Uncharacterized protein</fullName>
    </submittedName>
</protein>
<accession>A0A4S8JC66</accession>
<reference evidence="3 4" key="1">
    <citation type="journal article" date="2019" name="Nat. Plants">
        <title>Genome sequencing of Musa balbisiana reveals subgenome evolution and function divergence in polyploid bananas.</title>
        <authorList>
            <person name="Yao X."/>
        </authorList>
    </citation>
    <scope>NUCLEOTIDE SEQUENCE [LARGE SCALE GENOMIC DNA]</scope>
    <source>
        <strain evidence="4">cv. DH-PKW</strain>
        <tissue evidence="3">Leaves</tissue>
    </source>
</reference>
<evidence type="ECO:0000256" key="1">
    <source>
        <dbReference type="SAM" id="MobiDB-lite"/>
    </source>
</evidence>
<name>A0A4S8JC66_MUSBA</name>
<comment type="caution">
    <text evidence="3">The sequence shown here is derived from an EMBL/GenBank/DDBJ whole genome shotgun (WGS) entry which is preliminary data.</text>
</comment>
<feature type="chain" id="PRO_5020929081" evidence="2">
    <location>
        <begin position="19"/>
        <end position="200"/>
    </location>
</feature>
<sequence>MLSLLLWFNSLPLRTTFGRSSSWSYGGAEAATALEASAGVKIAEGRLILFLKMRWSRGCIGDHRQVLLLLFLFLLLVWSVARQCLWMLPLGTVDANRGVPNKMPEAGGVVTFYPCLLQPAEEEEEGRERVPISHTEEKLTCRMRIGRLGGPMDGPQNKGRQRHRQGAQISHVHTSPPLGIDRYPKHMRPTIDFRGVPAAE</sequence>
<keyword evidence="2" id="KW-0732">Signal</keyword>
<dbReference type="Proteomes" id="UP000317650">
    <property type="component" value="Chromosome 7"/>
</dbReference>
<dbReference type="EMBL" id="PYDT01000005">
    <property type="protein sequence ID" value="THU59373.1"/>
    <property type="molecule type" value="Genomic_DNA"/>
</dbReference>
<feature type="region of interest" description="Disordered" evidence="1">
    <location>
        <begin position="146"/>
        <end position="185"/>
    </location>
</feature>
<gene>
    <name evidence="3" type="ORF">C4D60_Mb07t01470</name>
</gene>
<evidence type="ECO:0000313" key="4">
    <source>
        <dbReference type="Proteomes" id="UP000317650"/>
    </source>
</evidence>
<keyword evidence="4" id="KW-1185">Reference proteome</keyword>
<evidence type="ECO:0000313" key="3">
    <source>
        <dbReference type="EMBL" id="THU59373.1"/>
    </source>
</evidence>
<proteinExistence type="predicted"/>
<feature type="signal peptide" evidence="2">
    <location>
        <begin position="1"/>
        <end position="18"/>
    </location>
</feature>